<dbReference type="InterPro" id="IPR006145">
    <property type="entry name" value="PsdUridine_synth_RsuA/RluA"/>
</dbReference>
<dbReference type="GO" id="GO:0160149">
    <property type="term" value="F:tRNA pseudouridine(65) synthase activity"/>
    <property type="evidence" value="ECO:0007669"/>
    <property type="project" value="UniProtKB-EC"/>
</dbReference>
<dbReference type="InterPro" id="IPR020103">
    <property type="entry name" value="PsdUridine_synth_cat_dom_sf"/>
</dbReference>
<dbReference type="EC" id="5.4.99.26" evidence="5"/>
<keyword evidence="12" id="KW-1185">Reference proteome</keyword>
<dbReference type="SUPFAM" id="SSF55120">
    <property type="entry name" value="Pseudouridine synthase"/>
    <property type="match status" value="1"/>
</dbReference>
<dbReference type="AlphaFoldDB" id="A0A7W2ACA3"/>
<dbReference type="PROSITE" id="PS01129">
    <property type="entry name" value="PSI_RLU"/>
    <property type="match status" value="1"/>
</dbReference>
<evidence type="ECO:0000259" key="10">
    <source>
        <dbReference type="Pfam" id="PF00849"/>
    </source>
</evidence>
<keyword evidence="2" id="KW-0413">Isomerase</keyword>
<dbReference type="EMBL" id="JACEMT010000043">
    <property type="protein sequence ID" value="MBA4502274.1"/>
    <property type="molecule type" value="Genomic_DNA"/>
</dbReference>
<name>A0A7W2ACA3_9GAMM</name>
<reference evidence="11 12" key="1">
    <citation type="submission" date="2020-07" db="EMBL/GenBank/DDBJ databases">
        <title>Bacterium isolated from marien macroalgae.</title>
        <authorList>
            <person name="Zhu K."/>
            <person name="Lu D."/>
            <person name="Du Z."/>
        </authorList>
    </citation>
    <scope>NUCLEOTIDE SEQUENCE [LARGE SCALE GENOMIC DNA]</scope>
    <source>
        <strain evidence="11 12">3-1745</strain>
    </source>
</reference>
<dbReference type="Gene3D" id="3.30.2350.10">
    <property type="entry name" value="Pseudouridine synthase"/>
    <property type="match status" value="1"/>
</dbReference>
<evidence type="ECO:0000256" key="5">
    <source>
        <dbReference type="ARBA" id="ARBA00038943"/>
    </source>
</evidence>
<accession>A0A7W2ACA3</accession>
<evidence type="ECO:0000313" key="12">
    <source>
        <dbReference type="Proteomes" id="UP000538931"/>
    </source>
</evidence>
<organism evidence="11 12">
    <name type="scientific">Marinobacterium marinum</name>
    <dbReference type="NCBI Taxonomy" id="2756129"/>
    <lineage>
        <taxon>Bacteria</taxon>
        <taxon>Pseudomonadati</taxon>
        <taxon>Pseudomonadota</taxon>
        <taxon>Gammaproteobacteria</taxon>
        <taxon>Oceanospirillales</taxon>
        <taxon>Oceanospirillaceae</taxon>
        <taxon>Marinobacterium</taxon>
    </lineage>
</organism>
<dbReference type="InterPro" id="IPR006224">
    <property type="entry name" value="PsdUridine_synth_RluA-like_CS"/>
</dbReference>
<keyword evidence="1" id="KW-0819">tRNA processing</keyword>
<evidence type="ECO:0000313" key="11">
    <source>
        <dbReference type="EMBL" id="MBA4502274.1"/>
    </source>
</evidence>
<dbReference type="GO" id="GO:0000455">
    <property type="term" value="P:enzyme-directed rRNA pseudouridine synthesis"/>
    <property type="evidence" value="ECO:0007669"/>
    <property type="project" value="TreeGrafter"/>
</dbReference>
<evidence type="ECO:0000256" key="4">
    <source>
        <dbReference type="ARBA" id="ARBA00037670"/>
    </source>
</evidence>
<sequence>MPDLDIVYEDEYLVALNKPAGLLVHPSWIAPARTPNLVSLLKQRYPGETVHTVHRLDRATSGVIVFARQKQVGQHLQQQFIDRVVNKTYLCVVRGWTDEAGLIDYPLKPIHDKREDPRANPDKEPKDAVSAYRRVGTVSLPIPVGRYPEARYSLVEVKPTTGRKHQIRRHMKHILHPIVGDTKYGEGRHNRLFREHLDLHRMLLMATHIEFVHPVTERKMHLQAGVGAEVEQLFHRLGWDEGYPVTAGADQQ</sequence>
<dbReference type="GO" id="GO:0008033">
    <property type="term" value="P:tRNA processing"/>
    <property type="evidence" value="ECO:0007669"/>
    <property type="project" value="UniProtKB-KW"/>
</dbReference>
<comment type="function">
    <text evidence="4">Responsible for synthesis of pseudouridine from uracil-65 in transfer RNAs.</text>
</comment>
<protein>
    <recommendedName>
        <fullName evidence="6">tRNA pseudouridine synthase C</fullName>
        <ecNumber evidence="5">5.4.99.26</ecNumber>
    </recommendedName>
    <alternativeName>
        <fullName evidence="8">tRNA pseudouridine(65) synthase</fullName>
    </alternativeName>
    <alternativeName>
        <fullName evidence="9">tRNA pseudouridylate synthase C</fullName>
    </alternativeName>
    <alternativeName>
        <fullName evidence="7">tRNA-uridine isomerase C</fullName>
    </alternativeName>
</protein>
<dbReference type="PANTHER" id="PTHR21600">
    <property type="entry name" value="MITOCHONDRIAL RNA PSEUDOURIDINE SYNTHASE"/>
    <property type="match status" value="1"/>
</dbReference>
<proteinExistence type="predicted"/>
<dbReference type="PANTHER" id="PTHR21600:SF56">
    <property type="entry name" value="TRNA PSEUDOURIDINE SYNTHASE C"/>
    <property type="match status" value="1"/>
</dbReference>
<evidence type="ECO:0000256" key="9">
    <source>
        <dbReference type="ARBA" id="ARBA00043049"/>
    </source>
</evidence>
<dbReference type="InterPro" id="IPR050188">
    <property type="entry name" value="RluA_PseudoU_synthase"/>
</dbReference>
<evidence type="ECO:0000256" key="2">
    <source>
        <dbReference type="ARBA" id="ARBA00023235"/>
    </source>
</evidence>
<evidence type="ECO:0000256" key="7">
    <source>
        <dbReference type="ARBA" id="ARBA00041803"/>
    </source>
</evidence>
<evidence type="ECO:0000256" key="6">
    <source>
        <dbReference type="ARBA" id="ARBA00040675"/>
    </source>
</evidence>
<evidence type="ECO:0000256" key="8">
    <source>
        <dbReference type="ARBA" id="ARBA00041975"/>
    </source>
</evidence>
<dbReference type="GO" id="GO:0003723">
    <property type="term" value="F:RNA binding"/>
    <property type="evidence" value="ECO:0007669"/>
    <property type="project" value="InterPro"/>
</dbReference>
<gene>
    <name evidence="11" type="ORF">H1S06_07840</name>
</gene>
<comment type="catalytic activity">
    <reaction evidence="3">
        <text>uridine(65) in tRNA = pseudouridine(65) in tRNA</text>
        <dbReference type="Rhea" id="RHEA:42536"/>
        <dbReference type="Rhea" id="RHEA-COMP:10103"/>
        <dbReference type="Rhea" id="RHEA-COMP:10104"/>
        <dbReference type="ChEBI" id="CHEBI:65314"/>
        <dbReference type="ChEBI" id="CHEBI:65315"/>
        <dbReference type="EC" id="5.4.99.26"/>
    </reaction>
</comment>
<comment type="caution">
    <text evidence="11">The sequence shown here is derived from an EMBL/GenBank/DDBJ whole genome shotgun (WGS) entry which is preliminary data.</text>
</comment>
<dbReference type="Pfam" id="PF00849">
    <property type="entry name" value="PseudoU_synth_2"/>
    <property type="match status" value="1"/>
</dbReference>
<feature type="domain" description="Pseudouridine synthase RsuA/RluA-like" evidence="10">
    <location>
        <begin position="13"/>
        <end position="173"/>
    </location>
</feature>
<evidence type="ECO:0000256" key="1">
    <source>
        <dbReference type="ARBA" id="ARBA00022694"/>
    </source>
</evidence>
<dbReference type="Proteomes" id="UP000538931">
    <property type="component" value="Unassembled WGS sequence"/>
</dbReference>
<evidence type="ECO:0000256" key="3">
    <source>
        <dbReference type="ARBA" id="ARBA00036607"/>
    </source>
</evidence>